<sequence>MSRAMSRIDEARVHMMIFASAVRDCTLRKTFALPYRK</sequence>
<comment type="caution">
    <text evidence="1">The sequence shown here is derived from an EMBL/GenBank/DDBJ whole genome shotgun (WGS) entry which is preliminary data.</text>
</comment>
<dbReference type="EMBL" id="MTHB01000278">
    <property type="protein sequence ID" value="OXC72310.1"/>
    <property type="molecule type" value="Genomic_DNA"/>
</dbReference>
<dbReference type="Proteomes" id="UP000214720">
    <property type="component" value="Unassembled WGS sequence"/>
</dbReference>
<name>A0A226WNB0_CABSO</name>
<evidence type="ECO:0000313" key="1">
    <source>
        <dbReference type="EMBL" id="OXC72310.1"/>
    </source>
</evidence>
<reference evidence="2" key="1">
    <citation type="submission" date="2017-01" db="EMBL/GenBank/DDBJ databases">
        <title>Genome Analysis of Deinococcus marmoris KOPRI26562.</title>
        <authorList>
            <person name="Kim J.H."/>
            <person name="Oh H.-M."/>
        </authorList>
    </citation>
    <scope>NUCLEOTIDE SEQUENCE [LARGE SCALE GENOMIC DNA]</scope>
    <source>
        <strain evidence="2">PAMC 26633</strain>
    </source>
</reference>
<evidence type="ECO:0000313" key="2">
    <source>
        <dbReference type="Proteomes" id="UP000214720"/>
    </source>
</evidence>
<organism evidence="1 2">
    <name type="scientific">Caballeronia sordidicola</name>
    <name type="common">Burkholderia sordidicola</name>
    <dbReference type="NCBI Taxonomy" id="196367"/>
    <lineage>
        <taxon>Bacteria</taxon>
        <taxon>Pseudomonadati</taxon>
        <taxon>Pseudomonadota</taxon>
        <taxon>Betaproteobacteria</taxon>
        <taxon>Burkholderiales</taxon>
        <taxon>Burkholderiaceae</taxon>
        <taxon>Caballeronia</taxon>
    </lineage>
</organism>
<gene>
    <name evidence="1" type="ORF">BSU04_42560</name>
</gene>
<dbReference type="AlphaFoldDB" id="A0A226WNB0"/>
<proteinExistence type="predicted"/>
<protein>
    <submittedName>
        <fullName evidence="1">Uncharacterized protein</fullName>
    </submittedName>
</protein>
<accession>A0A226WNB0</accession>